<accession>A0A9N9J5L2</accession>
<dbReference type="EMBL" id="CAJVPY010017157">
    <property type="protein sequence ID" value="CAG8760611.1"/>
    <property type="molecule type" value="Genomic_DNA"/>
</dbReference>
<evidence type="ECO:0000313" key="1">
    <source>
        <dbReference type="EMBL" id="CAG8760611.1"/>
    </source>
</evidence>
<sequence length="132" mass="14813">SLATPGIHYLQINNLVKHSDLFVKTAPLKKSNSVNILKSCPIKGQIVYPNDSVYKQDITDSEIQSVFDTIKELGSTLTDDITFDMLLDSSTLELQGVYQGTKENAQKDMEKFISLTKPTSKNFYEESLFKSV</sequence>
<organism evidence="1 2">
    <name type="scientific">Dentiscutata erythropus</name>
    <dbReference type="NCBI Taxonomy" id="1348616"/>
    <lineage>
        <taxon>Eukaryota</taxon>
        <taxon>Fungi</taxon>
        <taxon>Fungi incertae sedis</taxon>
        <taxon>Mucoromycota</taxon>
        <taxon>Glomeromycotina</taxon>
        <taxon>Glomeromycetes</taxon>
        <taxon>Diversisporales</taxon>
        <taxon>Gigasporaceae</taxon>
        <taxon>Dentiscutata</taxon>
    </lineage>
</organism>
<dbReference type="Gene3D" id="3.40.462.20">
    <property type="match status" value="1"/>
</dbReference>
<evidence type="ECO:0000313" key="2">
    <source>
        <dbReference type="Proteomes" id="UP000789405"/>
    </source>
</evidence>
<comment type="caution">
    <text evidence="1">The sequence shown here is derived from an EMBL/GenBank/DDBJ whole genome shotgun (WGS) entry which is preliminary data.</text>
</comment>
<name>A0A9N9J5L2_9GLOM</name>
<reference evidence="1" key="1">
    <citation type="submission" date="2021-06" db="EMBL/GenBank/DDBJ databases">
        <authorList>
            <person name="Kallberg Y."/>
            <person name="Tangrot J."/>
            <person name="Rosling A."/>
        </authorList>
    </citation>
    <scope>NUCLEOTIDE SEQUENCE</scope>
    <source>
        <strain evidence="1">MA453B</strain>
    </source>
</reference>
<feature type="non-terminal residue" evidence="1">
    <location>
        <position position="132"/>
    </location>
</feature>
<feature type="non-terminal residue" evidence="1">
    <location>
        <position position="1"/>
    </location>
</feature>
<dbReference type="Proteomes" id="UP000789405">
    <property type="component" value="Unassembled WGS sequence"/>
</dbReference>
<protein>
    <submittedName>
        <fullName evidence="1">2256_t:CDS:1</fullName>
    </submittedName>
</protein>
<gene>
    <name evidence="1" type="ORF">DERYTH_LOCUS17784</name>
</gene>
<dbReference type="OrthoDB" id="415825at2759"/>
<proteinExistence type="predicted"/>
<keyword evidence="2" id="KW-1185">Reference proteome</keyword>
<dbReference type="AlphaFoldDB" id="A0A9N9J5L2"/>